<keyword evidence="3" id="KW-0133">Cell shape</keyword>
<sequence length="387" mass="42806">MQAPIARRGTTERDLNVGSPEAEQWDRFVAATPGGDLVQTSAWVRTKRAIGFKVHHAVVYRGCDIMGGAYIIARQFGPLGAVGYVARGPLIAAGAGARETASVLDEVEYVAWAAGIRHLIVQPPEDDNCVASTLTARGYRPGAPAVAPTATLRLDLSPNLDRIFAGLSPGKRRQIRRSRQAGIEVRIGDRGDIDLFHTLHEKTARMQGFAPVSRAYLHHQWNALHPIGSVQLFLARYRDRTLAAFWLTAFGNTVTDRLSGWVGEDRRLQANAACQWAAICWAKGQGYRRYDFGGVNRCYAQMMITGEPLPEEFHRSPDAFKREFGPAPVLLPMAMHRAFGPVGCLVLRTVYPFVADRLLFHRFLNRLRSKSHIELPYCFPDGVGCSG</sequence>
<accession>A0ABU8XLB9</accession>
<comment type="caution">
    <text evidence="8">The sequence shown here is derived from an EMBL/GenBank/DDBJ whole genome shotgun (WGS) entry which is preliminary data.</text>
</comment>
<dbReference type="InterPro" id="IPR050644">
    <property type="entry name" value="PG_Glycine_Bridge_Synth"/>
</dbReference>
<evidence type="ECO:0000256" key="5">
    <source>
        <dbReference type="ARBA" id="ARBA00023315"/>
    </source>
</evidence>
<name>A0ABU8XLB9_9PROT</name>
<feature type="domain" description="BioF2-like acetyltransferase" evidence="7">
    <location>
        <begin position="172"/>
        <end position="296"/>
    </location>
</feature>
<dbReference type="InterPro" id="IPR003447">
    <property type="entry name" value="FEMABX"/>
</dbReference>
<proteinExistence type="inferred from homology"/>
<protein>
    <submittedName>
        <fullName evidence="8">Peptidoglycan bridge formation glycyltransferase FemA/FemB family protein</fullName>
    </submittedName>
</protein>
<dbReference type="InterPro" id="IPR016181">
    <property type="entry name" value="Acyl_CoA_acyltransferase"/>
</dbReference>
<dbReference type="Proteomes" id="UP001375743">
    <property type="component" value="Unassembled WGS sequence"/>
</dbReference>
<dbReference type="Pfam" id="PF13480">
    <property type="entry name" value="Acetyltransf_6"/>
    <property type="match status" value="1"/>
</dbReference>
<evidence type="ECO:0000256" key="3">
    <source>
        <dbReference type="ARBA" id="ARBA00022960"/>
    </source>
</evidence>
<evidence type="ECO:0000256" key="4">
    <source>
        <dbReference type="ARBA" id="ARBA00022984"/>
    </source>
</evidence>
<dbReference type="Gene3D" id="3.40.630.30">
    <property type="match status" value="2"/>
</dbReference>
<evidence type="ECO:0000313" key="9">
    <source>
        <dbReference type="Proteomes" id="UP001375743"/>
    </source>
</evidence>
<dbReference type="PANTHER" id="PTHR36174:SF1">
    <property type="entry name" value="LIPID II:GLYCINE GLYCYLTRANSFERASE"/>
    <property type="match status" value="1"/>
</dbReference>
<dbReference type="PROSITE" id="PS51191">
    <property type="entry name" value="FEMABX"/>
    <property type="match status" value="1"/>
</dbReference>
<keyword evidence="6" id="KW-0961">Cell wall biogenesis/degradation</keyword>
<comment type="similarity">
    <text evidence="1">Belongs to the FemABX family.</text>
</comment>
<dbReference type="SUPFAM" id="SSF55729">
    <property type="entry name" value="Acyl-CoA N-acyltransferases (Nat)"/>
    <property type="match status" value="2"/>
</dbReference>
<dbReference type="InterPro" id="IPR038740">
    <property type="entry name" value="BioF2-like_GNAT_dom"/>
</dbReference>
<evidence type="ECO:0000259" key="7">
    <source>
        <dbReference type="Pfam" id="PF13480"/>
    </source>
</evidence>
<keyword evidence="4" id="KW-0573">Peptidoglycan synthesis</keyword>
<organism evidence="8 9">
    <name type="scientific">Benzoatithermus flavus</name>
    <dbReference type="NCBI Taxonomy" id="3108223"/>
    <lineage>
        <taxon>Bacteria</taxon>
        <taxon>Pseudomonadati</taxon>
        <taxon>Pseudomonadota</taxon>
        <taxon>Alphaproteobacteria</taxon>
        <taxon>Geminicoccales</taxon>
        <taxon>Geminicoccaceae</taxon>
        <taxon>Benzoatithermus</taxon>
    </lineage>
</organism>
<keyword evidence="5" id="KW-0012">Acyltransferase</keyword>
<dbReference type="EMBL" id="JBBLZC010000001">
    <property type="protein sequence ID" value="MEK0081739.1"/>
    <property type="molecule type" value="Genomic_DNA"/>
</dbReference>
<reference evidence="8 9" key="1">
    <citation type="submission" date="2024-01" db="EMBL/GenBank/DDBJ databases">
        <title>Multi-omics insights into the function and evolution of sodium benzoate biodegradation pathways in Benzoatithermus flavus gen. nov., sp. nov. from hot spring.</title>
        <authorList>
            <person name="Hu C.-J."/>
            <person name="Li W.-J."/>
        </authorList>
    </citation>
    <scope>NUCLEOTIDE SEQUENCE [LARGE SCALE GENOMIC DNA]</scope>
    <source>
        <strain evidence="8 9">SYSU G07066</strain>
    </source>
</reference>
<evidence type="ECO:0000256" key="6">
    <source>
        <dbReference type="ARBA" id="ARBA00023316"/>
    </source>
</evidence>
<evidence type="ECO:0000256" key="1">
    <source>
        <dbReference type="ARBA" id="ARBA00009943"/>
    </source>
</evidence>
<gene>
    <name evidence="8" type="ORF">U1T56_01135</name>
</gene>
<dbReference type="PANTHER" id="PTHR36174">
    <property type="entry name" value="LIPID II:GLYCINE GLYCYLTRANSFERASE"/>
    <property type="match status" value="1"/>
</dbReference>
<keyword evidence="2" id="KW-0808">Transferase</keyword>
<evidence type="ECO:0000313" key="8">
    <source>
        <dbReference type="EMBL" id="MEK0081739.1"/>
    </source>
</evidence>
<evidence type="ECO:0000256" key="2">
    <source>
        <dbReference type="ARBA" id="ARBA00022679"/>
    </source>
</evidence>
<keyword evidence="9" id="KW-1185">Reference proteome</keyword>
<dbReference type="RefSeq" id="WP_418157587.1">
    <property type="nucleotide sequence ID" value="NZ_JBBLZC010000001.1"/>
</dbReference>